<dbReference type="InterPro" id="IPR004597">
    <property type="entry name" value="Tag"/>
</dbReference>
<name>A0A7V8SYY7_9BACT</name>
<keyword evidence="1 9" id="KW-0479">Metal-binding</keyword>
<proteinExistence type="predicted"/>
<evidence type="ECO:0000313" key="10">
    <source>
        <dbReference type="EMBL" id="MBA0087584.1"/>
    </source>
</evidence>
<dbReference type="Proteomes" id="UP000567293">
    <property type="component" value="Unassembled WGS sequence"/>
</dbReference>
<evidence type="ECO:0000256" key="4">
    <source>
        <dbReference type="ARBA" id="ARBA00022833"/>
    </source>
</evidence>
<evidence type="ECO:0000256" key="1">
    <source>
        <dbReference type="ARBA" id="ARBA00022723"/>
    </source>
</evidence>
<dbReference type="GO" id="GO:0046872">
    <property type="term" value="F:metal ion binding"/>
    <property type="evidence" value="ECO:0007669"/>
    <property type="project" value="UniProtKB-KW"/>
</dbReference>
<feature type="binding site" evidence="9">
    <location>
        <position position="24"/>
    </location>
    <ligand>
        <name>Zn(2+)</name>
        <dbReference type="ChEBI" id="CHEBI:29105"/>
    </ligand>
</feature>
<sequence>MKKSSETDLVRCHWAQSELNIPYHDEEWGVPVHDEKKWFEFLILEGAQAGLSWDTILRKRARYREVFDGFDPGKVGRYDKTKVRELLRDAGIIRNKLKIDAAIGNARAFLKVQEEFGSFDGYVWRFVDGRPRQNAWKTHKQVPAKTPQSDALSKDLRKRGFRFVGSTICYALMQATGMVNDHVIRCFRYNALSGRRLRS</sequence>
<dbReference type="PANTHER" id="PTHR31116:SF29">
    <property type="entry name" value="DNA GLYCOSYLASE SUPERFAMILY PROTEIN"/>
    <property type="match status" value="1"/>
</dbReference>
<dbReference type="InterPro" id="IPR011257">
    <property type="entry name" value="DNA_glycosylase"/>
</dbReference>
<feature type="binding site" evidence="9">
    <location>
        <position position="182"/>
    </location>
    <ligand>
        <name>Zn(2+)</name>
        <dbReference type="ChEBI" id="CHEBI:29105"/>
    </ligand>
</feature>
<dbReference type="EMBL" id="JACDQQ010002077">
    <property type="protein sequence ID" value="MBA0087584.1"/>
    <property type="molecule type" value="Genomic_DNA"/>
</dbReference>
<dbReference type="NCBIfam" id="TIGR00624">
    <property type="entry name" value="tag"/>
    <property type="match status" value="1"/>
</dbReference>
<keyword evidence="4 9" id="KW-0862">Zinc</keyword>
<dbReference type="GO" id="GO:0006284">
    <property type="term" value="P:base-excision repair"/>
    <property type="evidence" value="ECO:0007669"/>
    <property type="project" value="InterPro"/>
</dbReference>
<dbReference type="Pfam" id="PF03352">
    <property type="entry name" value="Adenine_glyco"/>
    <property type="match status" value="1"/>
</dbReference>
<dbReference type="GO" id="GO:0008725">
    <property type="term" value="F:DNA-3-methyladenine glycosylase activity"/>
    <property type="evidence" value="ECO:0007669"/>
    <property type="project" value="UniProtKB-EC"/>
</dbReference>
<gene>
    <name evidence="10" type="ORF">HRJ53_21575</name>
</gene>
<dbReference type="InterPro" id="IPR005019">
    <property type="entry name" value="Adenine_glyco"/>
</dbReference>
<feature type="binding site" evidence="9">
    <location>
        <position position="12"/>
    </location>
    <ligand>
        <name>Zn(2+)</name>
        <dbReference type="ChEBI" id="CHEBI:29105"/>
    </ligand>
</feature>
<keyword evidence="11" id="KW-1185">Reference proteome</keyword>
<evidence type="ECO:0000256" key="3">
    <source>
        <dbReference type="ARBA" id="ARBA00022801"/>
    </source>
</evidence>
<accession>A0A7V8SYY7</accession>
<evidence type="ECO:0000256" key="6">
    <source>
        <dbReference type="ARBA" id="ARBA00052558"/>
    </source>
</evidence>
<feature type="binding site" evidence="9">
    <location>
        <position position="186"/>
    </location>
    <ligand>
        <name>Zn(2+)</name>
        <dbReference type="ChEBI" id="CHEBI:29105"/>
    </ligand>
</feature>
<dbReference type="FunFam" id="1.10.340.30:FF:000009">
    <property type="entry name" value="DNA-3-methyladenine glycosylase I"/>
    <property type="match status" value="1"/>
</dbReference>
<reference evidence="10" key="1">
    <citation type="submission" date="2020-06" db="EMBL/GenBank/DDBJ databases">
        <title>Legume-microbial interactions unlock mineral nutrients during tropical forest succession.</title>
        <authorList>
            <person name="Epihov D.Z."/>
        </authorList>
    </citation>
    <scope>NUCLEOTIDE SEQUENCE [LARGE SCALE GENOMIC DNA]</scope>
    <source>
        <strain evidence="10">Pan2503</strain>
    </source>
</reference>
<evidence type="ECO:0000313" key="11">
    <source>
        <dbReference type="Proteomes" id="UP000567293"/>
    </source>
</evidence>
<evidence type="ECO:0000256" key="2">
    <source>
        <dbReference type="ARBA" id="ARBA00022763"/>
    </source>
</evidence>
<evidence type="ECO:0000256" key="7">
    <source>
        <dbReference type="ARBA" id="ARBA00057608"/>
    </source>
</evidence>
<evidence type="ECO:0000256" key="8">
    <source>
        <dbReference type="ARBA" id="ARBA00066766"/>
    </source>
</evidence>
<comment type="function">
    <text evidence="7">Hydrolysis of the deoxyribose N-glycosidic bond to excise 3-methyladenine from the damaged DNA polymer formed by alkylation lesions.</text>
</comment>
<organism evidence="10 11">
    <name type="scientific">Candidatus Acidiferrum panamense</name>
    <dbReference type="NCBI Taxonomy" id="2741543"/>
    <lineage>
        <taxon>Bacteria</taxon>
        <taxon>Pseudomonadati</taxon>
        <taxon>Acidobacteriota</taxon>
        <taxon>Terriglobia</taxon>
        <taxon>Candidatus Acidiferrales</taxon>
        <taxon>Candidatus Acidiferrum</taxon>
    </lineage>
</organism>
<dbReference type="SUPFAM" id="SSF48150">
    <property type="entry name" value="DNA-glycosylase"/>
    <property type="match status" value="1"/>
</dbReference>
<dbReference type="AlphaFoldDB" id="A0A7V8SYY7"/>
<comment type="catalytic activity">
    <reaction evidence="6">
        <text>Hydrolysis of alkylated DNA, releasing 3-methyladenine.</text>
        <dbReference type="EC" id="3.2.2.20"/>
    </reaction>
</comment>
<evidence type="ECO:0000256" key="9">
    <source>
        <dbReference type="PIRSR" id="PIRSR604597-1"/>
    </source>
</evidence>
<dbReference type="Gene3D" id="1.10.340.30">
    <property type="entry name" value="Hypothetical protein, domain 2"/>
    <property type="match status" value="1"/>
</dbReference>
<protein>
    <recommendedName>
        <fullName evidence="8">DNA-3-methyladenine glycosylase I</fullName>
        <ecNumber evidence="8">3.2.2.20</ecNumber>
    </recommendedName>
</protein>
<comment type="caution">
    <text evidence="10">The sequence shown here is derived from an EMBL/GenBank/DDBJ whole genome shotgun (WGS) entry which is preliminary data.</text>
</comment>
<keyword evidence="3" id="KW-0378">Hydrolase</keyword>
<dbReference type="EC" id="3.2.2.20" evidence="8"/>
<dbReference type="PANTHER" id="PTHR31116">
    <property type="entry name" value="OS04G0501200 PROTEIN"/>
    <property type="match status" value="1"/>
</dbReference>
<keyword evidence="5" id="KW-0234">DNA repair</keyword>
<evidence type="ECO:0000256" key="5">
    <source>
        <dbReference type="ARBA" id="ARBA00023204"/>
    </source>
</evidence>
<keyword evidence="2" id="KW-0227">DNA damage</keyword>